<dbReference type="AlphaFoldDB" id="A0A1I7V3F5"/>
<dbReference type="Proteomes" id="UP000095282">
    <property type="component" value="Unplaced"/>
</dbReference>
<dbReference type="WBParaSite" id="Csp11.Scaffold630.g21998.t1">
    <property type="protein sequence ID" value="Csp11.Scaffold630.g21998.t1"/>
    <property type="gene ID" value="Csp11.Scaffold630.g21998"/>
</dbReference>
<accession>A0A1I7V3F5</accession>
<sequence>MRKQAEIRSLQIFRRVQLQQKYTTIKERNANFAVDLRKMMDEHGVEEHRKTYEEAKKETKRLFEERFAVDETVNLNFHRWSSSQEEFTKASNDLQNKKGVIGTLGSRKIRAKQQMQWRDTCIIFCS</sequence>
<reference evidence="2" key="1">
    <citation type="submission" date="2016-11" db="UniProtKB">
        <authorList>
            <consortium name="WormBaseParasite"/>
        </authorList>
    </citation>
    <scope>IDENTIFICATION</scope>
</reference>
<keyword evidence="1" id="KW-1185">Reference proteome</keyword>
<dbReference type="eggNOG" id="ENOG502TFU5">
    <property type="taxonomic scope" value="Eukaryota"/>
</dbReference>
<evidence type="ECO:0000313" key="1">
    <source>
        <dbReference type="Proteomes" id="UP000095282"/>
    </source>
</evidence>
<protein>
    <submittedName>
        <fullName evidence="2">Uncharacterized protein</fullName>
    </submittedName>
</protein>
<organism evidence="1 2">
    <name type="scientific">Caenorhabditis tropicalis</name>
    <dbReference type="NCBI Taxonomy" id="1561998"/>
    <lineage>
        <taxon>Eukaryota</taxon>
        <taxon>Metazoa</taxon>
        <taxon>Ecdysozoa</taxon>
        <taxon>Nematoda</taxon>
        <taxon>Chromadorea</taxon>
        <taxon>Rhabditida</taxon>
        <taxon>Rhabditina</taxon>
        <taxon>Rhabditomorpha</taxon>
        <taxon>Rhabditoidea</taxon>
        <taxon>Rhabditidae</taxon>
        <taxon>Peloderinae</taxon>
        <taxon>Caenorhabditis</taxon>
    </lineage>
</organism>
<name>A0A1I7V3F5_9PELO</name>
<proteinExistence type="predicted"/>
<evidence type="ECO:0000313" key="2">
    <source>
        <dbReference type="WBParaSite" id="Csp11.Scaffold630.g21998.t1"/>
    </source>
</evidence>